<dbReference type="PANTHER" id="PTHR43808">
    <property type="entry name" value="ACETYLORNITHINE DEACETYLASE"/>
    <property type="match status" value="1"/>
</dbReference>
<dbReference type="Pfam" id="PF01546">
    <property type="entry name" value="Peptidase_M20"/>
    <property type="match status" value="1"/>
</dbReference>
<dbReference type="InterPro" id="IPR002933">
    <property type="entry name" value="Peptidase_M20"/>
</dbReference>
<dbReference type="Gene3D" id="3.40.630.10">
    <property type="entry name" value="Zn peptidases"/>
    <property type="match status" value="1"/>
</dbReference>
<dbReference type="SUPFAM" id="SSF53187">
    <property type="entry name" value="Zn-dependent exopeptidases"/>
    <property type="match status" value="1"/>
</dbReference>
<accession>A0A1I2PFK1</accession>
<dbReference type="Pfam" id="PF07687">
    <property type="entry name" value="M20_dimer"/>
    <property type="match status" value="1"/>
</dbReference>
<dbReference type="SUPFAM" id="SSF55031">
    <property type="entry name" value="Bacterial exopeptidase dimerisation domain"/>
    <property type="match status" value="1"/>
</dbReference>
<dbReference type="GO" id="GO:0046872">
    <property type="term" value="F:metal ion binding"/>
    <property type="evidence" value="ECO:0007669"/>
    <property type="project" value="UniProtKB-KW"/>
</dbReference>
<dbReference type="InterPro" id="IPR050072">
    <property type="entry name" value="Peptidase_M20A"/>
</dbReference>
<evidence type="ECO:0000256" key="2">
    <source>
        <dbReference type="ARBA" id="ARBA00022801"/>
    </source>
</evidence>
<gene>
    <name evidence="4" type="ORF">SAMN05660649_00852</name>
</gene>
<evidence type="ECO:0000259" key="3">
    <source>
        <dbReference type="Pfam" id="PF07687"/>
    </source>
</evidence>
<evidence type="ECO:0000313" key="5">
    <source>
        <dbReference type="Proteomes" id="UP000199337"/>
    </source>
</evidence>
<feature type="domain" description="Peptidase M20 dimerisation" evidence="3">
    <location>
        <begin position="186"/>
        <end position="293"/>
    </location>
</feature>
<keyword evidence="2 4" id="KW-0378">Hydrolase</keyword>
<dbReference type="EMBL" id="FOOX01000002">
    <property type="protein sequence ID" value="SFG14310.1"/>
    <property type="molecule type" value="Genomic_DNA"/>
</dbReference>
<evidence type="ECO:0000313" key="4">
    <source>
        <dbReference type="EMBL" id="SFG14310.1"/>
    </source>
</evidence>
<dbReference type="AlphaFoldDB" id="A0A1I2PFK1"/>
<organism evidence="4 5">
    <name type="scientific">Desulfotruncus arcticus DSM 17038</name>
    <dbReference type="NCBI Taxonomy" id="1121424"/>
    <lineage>
        <taxon>Bacteria</taxon>
        <taxon>Bacillati</taxon>
        <taxon>Bacillota</taxon>
        <taxon>Clostridia</taxon>
        <taxon>Eubacteriales</taxon>
        <taxon>Desulfallaceae</taxon>
        <taxon>Desulfotruncus</taxon>
    </lineage>
</organism>
<dbReference type="Gene3D" id="3.30.70.360">
    <property type="match status" value="1"/>
</dbReference>
<protein>
    <submittedName>
        <fullName evidence="4">Putative selenium metabolism hydrolase</fullName>
    </submittedName>
</protein>
<keyword evidence="5" id="KW-1185">Reference proteome</keyword>
<evidence type="ECO:0000256" key="1">
    <source>
        <dbReference type="ARBA" id="ARBA00022723"/>
    </source>
</evidence>
<dbReference type="Proteomes" id="UP000199337">
    <property type="component" value="Unassembled WGS sequence"/>
</dbReference>
<reference evidence="5" key="1">
    <citation type="submission" date="2016-10" db="EMBL/GenBank/DDBJ databases">
        <authorList>
            <person name="Varghese N."/>
            <person name="Submissions S."/>
        </authorList>
    </citation>
    <scope>NUCLEOTIDE SEQUENCE [LARGE SCALE GENOMIC DNA]</scope>
    <source>
        <strain evidence="5">DSM 17038</strain>
    </source>
</reference>
<dbReference type="InterPro" id="IPR011650">
    <property type="entry name" value="Peptidase_M20_dimer"/>
</dbReference>
<sequence length="394" mass="42736">MEWGLAVLMNNKWGFCAENLVNFTQKLIQIPSLSTQEQEIAKAVAGEMKKLNYDEVYIDEKNNVVGTIKGVGGGPTLLFNGHIDHAGVGNMKEPFSGKILDGTKYGHPGPVIYGRGASDMKAAIAAMVYAAGAIKEQGISLRGDVLVTAVAMEEMAYGEGISYLLDNGLRADFAVSGEATNLNVYVGHRGKIEFKIITKGKTSHAGFPAGGVNAIFLMNKFLNKLQEKYSLPNHQFLGKASYTVIDIAASPGRLTPIVPDHCEIILDRRFLPEETPEMLAEHIWKIIGEVKNEDPLFDADVELVKVFPAMLTDPGGKIVTAVKEARRMVMGDEGEIGAWYFGVDGTFIERAGIPCAGFGPGNEHYAHTPEDHVPVDHVVTAAKVYSQLIIKLCC</sequence>
<dbReference type="GO" id="GO:0016787">
    <property type="term" value="F:hydrolase activity"/>
    <property type="evidence" value="ECO:0007669"/>
    <property type="project" value="UniProtKB-KW"/>
</dbReference>
<keyword evidence="1" id="KW-0479">Metal-binding</keyword>
<proteinExistence type="predicted"/>
<name>A0A1I2PFK1_9FIRM</name>
<dbReference type="STRING" id="341036.SAMN05660649_00852"/>
<dbReference type="InterPro" id="IPR036264">
    <property type="entry name" value="Bact_exopeptidase_dim_dom"/>
</dbReference>